<dbReference type="InterPro" id="IPR016181">
    <property type="entry name" value="Acyl_CoA_acyltransferase"/>
</dbReference>
<organism evidence="2 3">
    <name type="scientific">Chryseobacterium phosphatilyticum</name>
    <dbReference type="NCBI Taxonomy" id="475075"/>
    <lineage>
        <taxon>Bacteria</taxon>
        <taxon>Pseudomonadati</taxon>
        <taxon>Bacteroidota</taxon>
        <taxon>Flavobacteriia</taxon>
        <taxon>Flavobacteriales</taxon>
        <taxon>Weeksellaceae</taxon>
        <taxon>Chryseobacterium group</taxon>
        <taxon>Chryseobacterium</taxon>
    </lineage>
</organism>
<dbReference type="EMBL" id="PPED02000003">
    <property type="protein sequence ID" value="PWN69476.1"/>
    <property type="molecule type" value="Genomic_DNA"/>
</dbReference>
<proteinExistence type="predicted"/>
<gene>
    <name evidence="2" type="ORF">C1631_015640</name>
</gene>
<sequence length="162" mass="19149">MSTIQYRSLSPTESKIYRKIRLESLKAFPEAFSATHEEALKIEKFGMENDIEDQVLGRFVFGAFSDQQLIGICTFVKNEDYTGSLYQMYVKKEFQGKNIAYELIHSTINEARKRFKDIEIFLEVAPDNKRAYHFYKKTNFKEVIKRKTEIVMQYSQEAQQKQ</sequence>
<evidence type="ECO:0000313" key="3">
    <source>
        <dbReference type="Proteomes" id="UP000236594"/>
    </source>
</evidence>
<evidence type="ECO:0000313" key="2">
    <source>
        <dbReference type="EMBL" id="PWN69476.1"/>
    </source>
</evidence>
<dbReference type="SUPFAM" id="SSF55729">
    <property type="entry name" value="Acyl-CoA N-acyltransferases (Nat)"/>
    <property type="match status" value="1"/>
</dbReference>
<dbReference type="GO" id="GO:0016747">
    <property type="term" value="F:acyltransferase activity, transferring groups other than amino-acyl groups"/>
    <property type="evidence" value="ECO:0007669"/>
    <property type="project" value="InterPro"/>
</dbReference>
<evidence type="ECO:0000259" key="1">
    <source>
        <dbReference type="PROSITE" id="PS51186"/>
    </source>
</evidence>
<name>A0A316X9M6_9FLAO</name>
<dbReference type="Proteomes" id="UP000236594">
    <property type="component" value="Unassembled WGS sequence"/>
</dbReference>
<feature type="domain" description="N-acetyltransferase" evidence="1">
    <location>
        <begin position="4"/>
        <end position="157"/>
    </location>
</feature>
<dbReference type="InterPro" id="IPR000182">
    <property type="entry name" value="GNAT_dom"/>
</dbReference>
<keyword evidence="2" id="KW-0808">Transferase</keyword>
<reference evidence="2 3" key="1">
    <citation type="submission" date="2018-04" db="EMBL/GenBank/DDBJ databases">
        <title>Draft Genome Sequence of Phosphate-Solubilizing Chryseobacterium sp. ISE14 that is a Biocontrol and Plant Growth-Promoting Rhizobacterium Isolated from Cucumber.</title>
        <authorList>
            <person name="Jeong J.-J."/>
            <person name="Sang M.K."/>
            <person name="Choi I.-G."/>
            <person name="Kim K.D."/>
        </authorList>
    </citation>
    <scope>NUCLEOTIDE SEQUENCE [LARGE SCALE GENOMIC DNA]</scope>
    <source>
        <strain evidence="2 3">ISE14</strain>
    </source>
</reference>
<protein>
    <submittedName>
        <fullName evidence="2">GNAT family N-acetyltransferase</fullName>
    </submittedName>
</protein>
<keyword evidence="3" id="KW-1185">Reference proteome</keyword>
<dbReference type="PROSITE" id="PS51186">
    <property type="entry name" value="GNAT"/>
    <property type="match status" value="1"/>
</dbReference>
<dbReference type="RefSeq" id="WP_103250264.1">
    <property type="nucleotide sequence ID" value="NZ_PPED02000003.1"/>
</dbReference>
<dbReference type="Gene3D" id="3.40.630.30">
    <property type="match status" value="1"/>
</dbReference>
<accession>A0A316X9M6</accession>
<comment type="caution">
    <text evidence="2">The sequence shown here is derived from an EMBL/GenBank/DDBJ whole genome shotgun (WGS) entry which is preliminary data.</text>
</comment>
<dbReference type="AlphaFoldDB" id="A0A316X9M6"/>
<dbReference type="Pfam" id="PF00583">
    <property type="entry name" value="Acetyltransf_1"/>
    <property type="match status" value="1"/>
</dbReference>
<dbReference type="CDD" id="cd04301">
    <property type="entry name" value="NAT_SF"/>
    <property type="match status" value="1"/>
</dbReference>
<dbReference type="OrthoDB" id="67353at2"/>